<protein>
    <submittedName>
        <fullName evidence="1">Uncharacterized protein</fullName>
    </submittedName>
</protein>
<proteinExistence type="predicted"/>
<comment type="caution">
    <text evidence="1">The sequence shown here is derived from an EMBL/GenBank/DDBJ whole genome shotgun (WGS) entry which is preliminary data.</text>
</comment>
<name>A0AA40FVR3_9HYME</name>
<evidence type="ECO:0000313" key="2">
    <source>
        <dbReference type="Proteomes" id="UP001177670"/>
    </source>
</evidence>
<reference evidence="1" key="1">
    <citation type="submission" date="2021-10" db="EMBL/GenBank/DDBJ databases">
        <title>Melipona bicolor Genome sequencing and assembly.</title>
        <authorList>
            <person name="Araujo N.S."/>
            <person name="Arias M.C."/>
        </authorList>
    </citation>
    <scope>NUCLEOTIDE SEQUENCE</scope>
    <source>
        <strain evidence="1">USP_2M_L1-L4_2017</strain>
        <tissue evidence="1">Whole body</tissue>
    </source>
</reference>
<dbReference type="EMBL" id="JAHYIQ010000014">
    <property type="protein sequence ID" value="KAK1126282.1"/>
    <property type="molecule type" value="Genomic_DNA"/>
</dbReference>
<keyword evidence="2" id="KW-1185">Reference proteome</keyword>
<sequence>MRWVKRESKKAKRRRCSMKRHALRSIDRAFGGTQVAHGPGMEFLEILVTRMTAGRTENQPGLM</sequence>
<evidence type="ECO:0000313" key="1">
    <source>
        <dbReference type="EMBL" id="KAK1126282.1"/>
    </source>
</evidence>
<dbReference type="AlphaFoldDB" id="A0AA40FVR3"/>
<organism evidence="1 2">
    <name type="scientific">Melipona bicolor</name>
    <dbReference type="NCBI Taxonomy" id="60889"/>
    <lineage>
        <taxon>Eukaryota</taxon>
        <taxon>Metazoa</taxon>
        <taxon>Ecdysozoa</taxon>
        <taxon>Arthropoda</taxon>
        <taxon>Hexapoda</taxon>
        <taxon>Insecta</taxon>
        <taxon>Pterygota</taxon>
        <taxon>Neoptera</taxon>
        <taxon>Endopterygota</taxon>
        <taxon>Hymenoptera</taxon>
        <taxon>Apocrita</taxon>
        <taxon>Aculeata</taxon>
        <taxon>Apoidea</taxon>
        <taxon>Anthophila</taxon>
        <taxon>Apidae</taxon>
        <taxon>Melipona</taxon>
    </lineage>
</organism>
<dbReference type="Proteomes" id="UP001177670">
    <property type="component" value="Unassembled WGS sequence"/>
</dbReference>
<gene>
    <name evidence="1" type="ORF">K0M31_004913</name>
</gene>
<accession>A0AA40FVR3</accession>